<dbReference type="AlphaFoldDB" id="A0A1B2J6U0"/>
<evidence type="ECO:0000256" key="3">
    <source>
        <dbReference type="ARBA" id="ARBA00022771"/>
    </source>
</evidence>
<dbReference type="Gene3D" id="3.30.50.10">
    <property type="entry name" value="Erythroid Transcription Factor GATA-1, subunit A"/>
    <property type="match status" value="1"/>
</dbReference>
<dbReference type="GO" id="GO:0000978">
    <property type="term" value="F:RNA polymerase II cis-regulatory region sequence-specific DNA binding"/>
    <property type="evidence" value="ECO:0007669"/>
    <property type="project" value="TreeGrafter"/>
</dbReference>
<dbReference type="InterPro" id="IPR013088">
    <property type="entry name" value="Znf_NHR/GATA"/>
</dbReference>
<evidence type="ECO:0000256" key="2">
    <source>
        <dbReference type="ARBA" id="ARBA00022723"/>
    </source>
</evidence>
<dbReference type="GO" id="GO:0000122">
    <property type="term" value="P:negative regulation of transcription by RNA polymerase II"/>
    <property type="evidence" value="ECO:0007669"/>
    <property type="project" value="TreeGrafter"/>
</dbReference>
<evidence type="ECO:0000259" key="8">
    <source>
        <dbReference type="PROSITE" id="PS50114"/>
    </source>
</evidence>
<sequence length="565" mass="62609">MEGNRRKNTGSLNDLEDSPSIWGVYSSAKKLLDLYPRVENRTLRNESKKTQMTKQDSLSDKLHFSELQLDDSADLTEIISSAPGLYYSPDSLENNSGAPSSYSDSKVKSELRKPKPSMMVTPSSMNDSPLHDSNNLDLNSMWKFDSNDDGEEDGMGGDFSDIIQDKSLQEFLSDGAAHKLQLAKPTSETTSITTTVTVQKDMSDSSSPKADNDENVTRTQCSNCKTEKTPLWRRDGSGNTLCNACGLFQKLHGTVRPLSLKTDVIRKRNSKRQQHQSSLTHGLCKMQQQQQQVQYQTQQHEHIQPSQHNTQTQKQIQQQQPYPYPYNNSLPTTAVSFSPYGGSQDSYYLMRGNSLNSNAQKHKNVPILPKPSRGPSNKNIPVPMMPQQQDSPYNSFSPHSAGFKRRKSQISLSGNNPGVSIPASPSSVSSFTTQQPVAVASYFSNAASPINSDLGIISPSNDYGHGFSNSISSSLHQEFQMKRGIPSSPILKNSFQQRFPEAARRPSSLSLQTQHIVTGFDVKQEGFPEDKTCGPRRNSKDPGATGSTPNNRSIEEDLDWLKFGI</sequence>
<evidence type="ECO:0000313" key="9">
    <source>
        <dbReference type="EMBL" id="ANZ73680.1"/>
    </source>
</evidence>
<dbReference type="SUPFAM" id="SSF57716">
    <property type="entry name" value="Glucocorticoid receptor-like (DNA-binding domain)"/>
    <property type="match status" value="1"/>
</dbReference>
<feature type="region of interest" description="Disordered" evidence="7">
    <location>
        <begin position="1"/>
        <end position="20"/>
    </location>
</feature>
<dbReference type="PROSITE" id="PS50114">
    <property type="entry name" value="GATA_ZN_FINGER_2"/>
    <property type="match status" value="1"/>
</dbReference>
<feature type="region of interest" description="Disordered" evidence="7">
    <location>
        <begin position="86"/>
        <end position="129"/>
    </location>
</feature>
<comment type="subcellular location">
    <subcellularLocation>
        <location evidence="1">Nucleus</location>
    </subcellularLocation>
</comment>
<evidence type="ECO:0000313" key="10">
    <source>
        <dbReference type="Proteomes" id="UP000094565"/>
    </source>
</evidence>
<dbReference type="SMART" id="SM00401">
    <property type="entry name" value="ZnF_GATA"/>
    <property type="match status" value="1"/>
</dbReference>
<feature type="compositionally biased region" description="Polar residues" evidence="7">
    <location>
        <begin position="120"/>
        <end position="129"/>
    </location>
</feature>
<evidence type="ECO:0000256" key="5">
    <source>
        <dbReference type="ARBA" id="ARBA00023242"/>
    </source>
</evidence>
<keyword evidence="3 6" id="KW-0863">Zinc-finger</keyword>
<dbReference type="EMBL" id="CP014584">
    <property type="protein sequence ID" value="ANZ73680.1"/>
    <property type="molecule type" value="Genomic_DNA"/>
</dbReference>
<dbReference type="GO" id="GO:0000981">
    <property type="term" value="F:DNA-binding transcription factor activity, RNA polymerase II-specific"/>
    <property type="evidence" value="ECO:0007669"/>
    <property type="project" value="TreeGrafter"/>
</dbReference>
<evidence type="ECO:0000256" key="1">
    <source>
        <dbReference type="ARBA" id="ARBA00004123"/>
    </source>
</evidence>
<dbReference type="Pfam" id="PF00320">
    <property type="entry name" value="GATA"/>
    <property type="match status" value="1"/>
</dbReference>
<dbReference type="InterPro" id="IPR039355">
    <property type="entry name" value="Transcription_factor_GATA"/>
</dbReference>
<keyword evidence="5" id="KW-0539">Nucleus</keyword>
<reference evidence="9 10" key="1">
    <citation type="submission" date="2016-02" db="EMBL/GenBank/DDBJ databases">
        <title>Comparative genomic and transcriptomic foundation for Pichia pastoris.</title>
        <authorList>
            <person name="Love K.R."/>
            <person name="Shah K.A."/>
            <person name="Whittaker C.A."/>
            <person name="Wu J."/>
            <person name="Bartlett M.C."/>
            <person name="Ma D."/>
            <person name="Leeson R.L."/>
            <person name="Priest M."/>
            <person name="Young S.K."/>
            <person name="Love J.C."/>
        </authorList>
    </citation>
    <scope>NUCLEOTIDE SEQUENCE [LARGE SCALE GENOMIC DNA]</scope>
    <source>
        <strain evidence="9 10">ATCC 28485</strain>
    </source>
</reference>
<feature type="region of interest" description="Disordered" evidence="7">
    <location>
        <begin position="196"/>
        <end position="219"/>
    </location>
</feature>
<feature type="compositionally biased region" description="Polar residues" evidence="7">
    <location>
        <begin position="91"/>
        <end position="104"/>
    </location>
</feature>
<dbReference type="CDD" id="cd00202">
    <property type="entry name" value="ZnF_GATA"/>
    <property type="match status" value="1"/>
</dbReference>
<dbReference type="PANTHER" id="PTHR10071">
    <property type="entry name" value="TRANSCRIPTION FACTOR GATA FAMILY MEMBER"/>
    <property type="match status" value="1"/>
</dbReference>
<feature type="region of interest" description="Disordered" evidence="7">
    <location>
        <begin position="263"/>
        <end position="325"/>
    </location>
</feature>
<dbReference type="PROSITE" id="PS00344">
    <property type="entry name" value="GATA_ZN_FINGER_1"/>
    <property type="match status" value="1"/>
</dbReference>
<feature type="compositionally biased region" description="Basic and acidic residues" evidence="7">
    <location>
        <begin position="524"/>
        <end position="533"/>
    </location>
</feature>
<dbReference type="FunFam" id="3.30.50.10:FF:000007">
    <property type="entry name" value="Nitrogen regulatory AreA, N-terminal"/>
    <property type="match status" value="1"/>
</dbReference>
<feature type="compositionally biased region" description="Low complexity" evidence="7">
    <location>
        <begin position="287"/>
        <end position="298"/>
    </location>
</feature>
<protein>
    <submittedName>
        <fullName evidence="9">BA75_01735T0</fullName>
    </submittedName>
</protein>
<dbReference type="Proteomes" id="UP000094565">
    <property type="component" value="Chromosome 1"/>
</dbReference>
<dbReference type="PANTHER" id="PTHR10071:SF281">
    <property type="entry name" value="BOX A-BINDING FACTOR-RELATED"/>
    <property type="match status" value="1"/>
</dbReference>
<gene>
    <name evidence="9" type="primary">GLN3</name>
    <name evidence="9" type="ORF">ATY40_BA7501735</name>
</gene>
<keyword evidence="10" id="KW-1185">Reference proteome</keyword>
<accession>A0A1B2J6U0</accession>
<evidence type="ECO:0000256" key="6">
    <source>
        <dbReference type="PROSITE-ProRule" id="PRU00094"/>
    </source>
</evidence>
<feature type="domain" description="GATA-type" evidence="8">
    <location>
        <begin position="215"/>
        <end position="268"/>
    </location>
</feature>
<keyword evidence="2" id="KW-0479">Metal-binding</keyword>
<proteinExistence type="predicted"/>
<feature type="compositionally biased region" description="Low complexity" evidence="7">
    <location>
        <begin position="307"/>
        <end position="325"/>
    </location>
</feature>
<dbReference type="PRINTS" id="PR00619">
    <property type="entry name" value="GATAZNFINGER"/>
</dbReference>
<name>A0A1B2J6U0_PICPA</name>
<evidence type="ECO:0000256" key="4">
    <source>
        <dbReference type="ARBA" id="ARBA00022833"/>
    </source>
</evidence>
<dbReference type="GO" id="GO:0045944">
    <property type="term" value="P:positive regulation of transcription by RNA polymerase II"/>
    <property type="evidence" value="ECO:0007669"/>
    <property type="project" value="TreeGrafter"/>
</dbReference>
<dbReference type="GO" id="GO:0005634">
    <property type="term" value="C:nucleus"/>
    <property type="evidence" value="ECO:0007669"/>
    <property type="project" value="UniProtKB-SubCell"/>
</dbReference>
<evidence type="ECO:0000256" key="7">
    <source>
        <dbReference type="SAM" id="MobiDB-lite"/>
    </source>
</evidence>
<organism evidence="9 10">
    <name type="scientific">Komagataella pastoris</name>
    <name type="common">Yeast</name>
    <name type="synonym">Pichia pastoris</name>
    <dbReference type="NCBI Taxonomy" id="4922"/>
    <lineage>
        <taxon>Eukaryota</taxon>
        <taxon>Fungi</taxon>
        <taxon>Dikarya</taxon>
        <taxon>Ascomycota</taxon>
        <taxon>Saccharomycotina</taxon>
        <taxon>Pichiomycetes</taxon>
        <taxon>Pichiales</taxon>
        <taxon>Pichiaceae</taxon>
        <taxon>Komagataella</taxon>
    </lineage>
</organism>
<feature type="region of interest" description="Disordered" evidence="7">
    <location>
        <begin position="524"/>
        <end position="553"/>
    </location>
</feature>
<dbReference type="InterPro" id="IPR000679">
    <property type="entry name" value="Znf_GATA"/>
</dbReference>
<dbReference type="OrthoDB" id="515401at2759"/>
<dbReference type="GO" id="GO:0008270">
    <property type="term" value="F:zinc ion binding"/>
    <property type="evidence" value="ECO:0007669"/>
    <property type="project" value="UniProtKB-KW"/>
</dbReference>
<keyword evidence="4" id="KW-0862">Zinc</keyword>